<proteinExistence type="predicted"/>
<evidence type="ECO:0000313" key="2">
    <source>
        <dbReference type="Proteomes" id="UP000315295"/>
    </source>
</evidence>
<reference evidence="1 2" key="1">
    <citation type="journal article" date="2019" name="G3 (Bethesda)">
        <title>Sequencing of a Wild Apple (Malus baccata) Genome Unravels the Differences Between Cultivated and Wild Apple Species Regarding Disease Resistance and Cold Tolerance.</title>
        <authorList>
            <person name="Chen X."/>
        </authorList>
    </citation>
    <scope>NUCLEOTIDE SEQUENCE [LARGE SCALE GENOMIC DNA]</scope>
    <source>
        <strain evidence="2">cv. Shandingzi</strain>
        <tissue evidence="1">Leaves</tissue>
    </source>
</reference>
<protein>
    <submittedName>
        <fullName evidence="1">Uncharacterized protein</fullName>
    </submittedName>
</protein>
<comment type="caution">
    <text evidence="1">The sequence shown here is derived from an EMBL/GenBank/DDBJ whole genome shotgun (WGS) entry which is preliminary data.</text>
</comment>
<dbReference type="Proteomes" id="UP000315295">
    <property type="component" value="Unassembled WGS sequence"/>
</dbReference>
<name>A0A540KTB6_MALBA</name>
<organism evidence="1 2">
    <name type="scientific">Malus baccata</name>
    <name type="common">Siberian crab apple</name>
    <name type="synonym">Pyrus baccata</name>
    <dbReference type="NCBI Taxonomy" id="106549"/>
    <lineage>
        <taxon>Eukaryota</taxon>
        <taxon>Viridiplantae</taxon>
        <taxon>Streptophyta</taxon>
        <taxon>Embryophyta</taxon>
        <taxon>Tracheophyta</taxon>
        <taxon>Spermatophyta</taxon>
        <taxon>Magnoliopsida</taxon>
        <taxon>eudicotyledons</taxon>
        <taxon>Gunneridae</taxon>
        <taxon>Pentapetalae</taxon>
        <taxon>rosids</taxon>
        <taxon>fabids</taxon>
        <taxon>Rosales</taxon>
        <taxon>Rosaceae</taxon>
        <taxon>Amygdaloideae</taxon>
        <taxon>Maleae</taxon>
        <taxon>Malus</taxon>
    </lineage>
</organism>
<evidence type="ECO:0000313" key="1">
    <source>
        <dbReference type="EMBL" id="TQD77427.1"/>
    </source>
</evidence>
<accession>A0A540KTB6</accession>
<dbReference type="AlphaFoldDB" id="A0A540KTB6"/>
<sequence>MPTAKHRFSDRINCFANMKETRSLEFDDVVVIDTDNEESDTTEVLDDSKDLTDDESLQRGYGQSVIKENVRCTPCENSVNWLMEGANYSVNKQRMQGSVFLLQQVEGSPKLRPVNWTKESTILCEVVASRE</sequence>
<gene>
    <name evidence="1" type="ORF">C1H46_037044</name>
</gene>
<dbReference type="EMBL" id="VIEB01000963">
    <property type="protein sequence ID" value="TQD77427.1"/>
    <property type="molecule type" value="Genomic_DNA"/>
</dbReference>
<keyword evidence="2" id="KW-1185">Reference proteome</keyword>